<gene>
    <name evidence="2" type="ORF">SAMN05216232_2256</name>
</gene>
<feature type="chain" id="PRO_5045508162" description="Lipoprotein" evidence="1">
    <location>
        <begin position="23"/>
        <end position="90"/>
    </location>
</feature>
<comment type="caution">
    <text evidence="2">The sequence shown here is derived from an EMBL/GenBank/DDBJ whole genome shotgun (WGS) entry which is preliminary data.</text>
</comment>
<proteinExistence type="predicted"/>
<feature type="signal peptide" evidence="1">
    <location>
        <begin position="1"/>
        <end position="22"/>
    </location>
</feature>
<evidence type="ECO:0000313" key="3">
    <source>
        <dbReference type="Proteomes" id="UP000198733"/>
    </source>
</evidence>
<organism evidence="2 3">
    <name type="scientific">Virgibacillus subterraneus</name>
    <dbReference type="NCBI Taxonomy" id="621109"/>
    <lineage>
        <taxon>Bacteria</taxon>
        <taxon>Bacillati</taxon>
        <taxon>Bacillota</taxon>
        <taxon>Bacilli</taxon>
        <taxon>Bacillales</taxon>
        <taxon>Bacillaceae</taxon>
        <taxon>Virgibacillus</taxon>
    </lineage>
</organism>
<name>A0A1H9FMB7_9BACI</name>
<sequence>MKKIFYLSLVLLMIMLMSCGNPEPKISQDSAESIVIEKHSGETGKVIIKSINHKNGKYIIEWENEENCESGVDHVDDQNGEILKGEVTMC</sequence>
<evidence type="ECO:0000313" key="2">
    <source>
        <dbReference type="EMBL" id="SEQ38969.1"/>
    </source>
</evidence>
<accession>A0A1H9FMB7</accession>
<dbReference type="EMBL" id="FOEH01000003">
    <property type="protein sequence ID" value="SEQ38969.1"/>
    <property type="molecule type" value="Genomic_DNA"/>
</dbReference>
<evidence type="ECO:0000256" key="1">
    <source>
        <dbReference type="SAM" id="SignalP"/>
    </source>
</evidence>
<reference evidence="2 3" key="1">
    <citation type="submission" date="2016-10" db="EMBL/GenBank/DDBJ databases">
        <authorList>
            <person name="Varghese N."/>
            <person name="Submissions S."/>
        </authorList>
    </citation>
    <scope>NUCLEOTIDE SEQUENCE [LARGE SCALE GENOMIC DNA]</scope>
    <source>
        <strain evidence="2 3">CGMCC 1.7734</strain>
    </source>
</reference>
<dbReference type="PROSITE" id="PS51257">
    <property type="entry name" value="PROKAR_LIPOPROTEIN"/>
    <property type="match status" value="1"/>
</dbReference>
<evidence type="ECO:0008006" key="4">
    <source>
        <dbReference type="Google" id="ProtNLM"/>
    </source>
</evidence>
<dbReference type="Proteomes" id="UP000198733">
    <property type="component" value="Unassembled WGS sequence"/>
</dbReference>
<keyword evidence="3" id="KW-1185">Reference proteome</keyword>
<keyword evidence="1" id="KW-0732">Signal</keyword>
<protein>
    <recommendedName>
        <fullName evidence="4">Lipoprotein</fullName>
    </recommendedName>
</protein>
<dbReference type="RefSeq" id="WP_092504351.1">
    <property type="nucleotide sequence ID" value="NZ_FOEH01000003.1"/>
</dbReference>